<dbReference type="OrthoDB" id="9795769at2"/>
<keyword evidence="11" id="KW-0460">Magnesium</keyword>
<evidence type="ECO:0000256" key="8">
    <source>
        <dbReference type="ARBA" id="ARBA00022605"/>
    </source>
</evidence>
<feature type="binding site" evidence="11">
    <location>
        <position position="144"/>
    </location>
    <ligand>
        <name>Zn(2+)</name>
        <dbReference type="ChEBI" id="CHEBI:29105"/>
        <note>ligand shared between dimeric partners</note>
    </ligand>
</feature>
<dbReference type="GO" id="GO:0004636">
    <property type="term" value="F:phosphoribosyl-ATP diphosphatase activity"/>
    <property type="evidence" value="ECO:0007669"/>
    <property type="project" value="UniProtKB-EC"/>
</dbReference>
<dbReference type="PANTHER" id="PTHR42945">
    <property type="entry name" value="HISTIDINE BIOSYNTHESIS BIFUNCTIONAL PROTEIN"/>
    <property type="match status" value="1"/>
</dbReference>
<feature type="binding site" evidence="11">
    <location>
        <position position="130"/>
    </location>
    <ligand>
        <name>Mg(2+)</name>
        <dbReference type="ChEBI" id="CHEBI:18420"/>
    </ligand>
</feature>
<dbReference type="FunFam" id="3.10.20.810:FF:000001">
    <property type="entry name" value="Histidine biosynthesis bifunctional protein HisIE"/>
    <property type="match status" value="1"/>
</dbReference>
<gene>
    <name evidence="11" type="primary">hisI</name>
    <name evidence="14" type="ORF">EV659_106125</name>
</gene>
<feature type="region of interest" description="Disordered" evidence="12">
    <location>
        <begin position="1"/>
        <end position="41"/>
    </location>
</feature>
<dbReference type="PANTHER" id="PTHR42945:SF1">
    <property type="entry name" value="HISTIDINE BIOSYNTHESIS BIFUNCTIONAL PROTEIN HIS7"/>
    <property type="match status" value="1"/>
</dbReference>
<comment type="similarity">
    <text evidence="5">In the C-terminal section; belongs to the PRA-PH family.</text>
</comment>
<comment type="pathway">
    <text evidence="3 11">Amino-acid biosynthesis; L-histidine biosynthesis; L-histidine from 5-phospho-alpha-D-ribose 1-diphosphate: step 3/9.</text>
</comment>
<comment type="function">
    <text evidence="11">Catalyzes the hydrolysis of the adenine ring of phosphoribosyl-AMP.</text>
</comment>
<organism evidence="14 15">
    <name type="scientific">Rhodothalassium salexigens DSM 2132</name>
    <dbReference type="NCBI Taxonomy" id="1188247"/>
    <lineage>
        <taxon>Bacteria</taxon>
        <taxon>Pseudomonadati</taxon>
        <taxon>Pseudomonadota</taxon>
        <taxon>Alphaproteobacteria</taxon>
        <taxon>Rhodothalassiales</taxon>
        <taxon>Rhodothalassiaceae</taxon>
        <taxon>Rhodothalassium</taxon>
    </lineage>
</organism>
<dbReference type="InterPro" id="IPR002496">
    <property type="entry name" value="PRib_AMP_CycHydrolase_dom"/>
</dbReference>
<dbReference type="GO" id="GO:0000287">
    <property type="term" value="F:magnesium ion binding"/>
    <property type="evidence" value="ECO:0007669"/>
    <property type="project" value="UniProtKB-UniRule"/>
</dbReference>
<dbReference type="GO" id="GO:0008270">
    <property type="term" value="F:zinc ion binding"/>
    <property type="evidence" value="ECO:0007669"/>
    <property type="project" value="UniProtKB-UniRule"/>
</dbReference>
<evidence type="ECO:0000313" key="15">
    <source>
        <dbReference type="Proteomes" id="UP000295399"/>
    </source>
</evidence>
<dbReference type="InParanoid" id="A0A4R2PFN1"/>
<evidence type="ECO:0000256" key="4">
    <source>
        <dbReference type="ARBA" id="ARBA00005204"/>
    </source>
</evidence>
<evidence type="ECO:0000256" key="5">
    <source>
        <dbReference type="ARBA" id="ARBA00007731"/>
    </source>
</evidence>
<comment type="cofactor">
    <cofactor evidence="11">
        <name>Mg(2+)</name>
        <dbReference type="ChEBI" id="CHEBI:18420"/>
    </cofactor>
    <text evidence="11">Binds 1 Mg(2+) ion per subunit.</text>
</comment>
<comment type="cofactor">
    <cofactor evidence="11">
        <name>Zn(2+)</name>
        <dbReference type="ChEBI" id="CHEBI:29105"/>
    </cofactor>
    <text evidence="11">Binds 1 zinc ion per subunit.</text>
</comment>
<evidence type="ECO:0000313" key="14">
    <source>
        <dbReference type="EMBL" id="TCP33967.1"/>
    </source>
</evidence>
<dbReference type="Gene3D" id="3.10.20.810">
    <property type="entry name" value="Phosphoribosyl-AMP cyclohydrolase"/>
    <property type="match status" value="1"/>
</dbReference>
<comment type="subunit">
    <text evidence="11">Homodimer.</text>
</comment>
<keyword evidence="7 11" id="KW-0963">Cytoplasm</keyword>
<evidence type="ECO:0000256" key="3">
    <source>
        <dbReference type="ARBA" id="ARBA00005169"/>
    </source>
</evidence>
<keyword evidence="9 11" id="KW-0378">Hydrolase</keyword>
<dbReference type="Proteomes" id="UP000295399">
    <property type="component" value="Unassembled WGS sequence"/>
</dbReference>
<dbReference type="InterPro" id="IPR026660">
    <property type="entry name" value="PRA-CH"/>
</dbReference>
<evidence type="ECO:0000259" key="13">
    <source>
        <dbReference type="Pfam" id="PF01502"/>
    </source>
</evidence>
<keyword evidence="15" id="KW-1185">Reference proteome</keyword>
<dbReference type="InterPro" id="IPR038019">
    <property type="entry name" value="PRib_AMP_CycHydrolase_sf"/>
</dbReference>
<comment type="catalytic activity">
    <reaction evidence="2">
        <text>1-(5-phospho-beta-D-ribosyl)-ATP + H2O = 1-(5-phospho-beta-D-ribosyl)-5'-AMP + diphosphate + H(+)</text>
        <dbReference type="Rhea" id="RHEA:22828"/>
        <dbReference type="ChEBI" id="CHEBI:15377"/>
        <dbReference type="ChEBI" id="CHEBI:15378"/>
        <dbReference type="ChEBI" id="CHEBI:33019"/>
        <dbReference type="ChEBI" id="CHEBI:59457"/>
        <dbReference type="ChEBI" id="CHEBI:73183"/>
        <dbReference type="EC" id="3.6.1.31"/>
    </reaction>
</comment>
<evidence type="ECO:0000256" key="10">
    <source>
        <dbReference type="ARBA" id="ARBA00023102"/>
    </source>
</evidence>
<feature type="binding site" evidence="11">
    <location>
        <position position="128"/>
    </location>
    <ligand>
        <name>Mg(2+)</name>
        <dbReference type="ChEBI" id="CHEBI:18420"/>
    </ligand>
</feature>
<dbReference type="UniPathway" id="UPA00031">
    <property type="reaction ID" value="UER00008"/>
</dbReference>
<feature type="binding site" evidence="11">
    <location>
        <position position="126"/>
    </location>
    <ligand>
        <name>Mg(2+)</name>
        <dbReference type="ChEBI" id="CHEBI:18420"/>
    </ligand>
</feature>
<dbReference type="GO" id="GO:0005737">
    <property type="term" value="C:cytoplasm"/>
    <property type="evidence" value="ECO:0007669"/>
    <property type="project" value="UniProtKB-SubCell"/>
</dbReference>
<evidence type="ECO:0000256" key="11">
    <source>
        <dbReference type="HAMAP-Rule" id="MF_01021"/>
    </source>
</evidence>
<comment type="pathway">
    <text evidence="4">Amino-acid biosynthesis; L-histidine biosynthesis; L-histidine from 5-phospho-alpha-D-ribose 1-diphosphate: step 2/9.</text>
</comment>
<keyword evidence="8 11" id="KW-0028">Amino-acid biosynthesis</keyword>
<dbReference type="HAMAP" id="MF_01021">
    <property type="entry name" value="HisI"/>
    <property type="match status" value="1"/>
</dbReference>
<comment type="caution">
    <text evidence="14">The sequence shown here is derived from an EMBL/GenBank/DDBJ whole genome shotgun (WGS) entry which is preliminary data.</text>
</comment>
<feature type="binding site" evidence="11">
    <location>
        <position position="151"/>
    </location>
    <ligand>
        <name>Zn(2+)</name>
        <dbReference type="ChEBI" id="CHEBI:29105"/>
        <note>ligand shared between dimeric partners</note>
    </ligand>
</feature>
<reference evidence="14 15" key="1">
    <citation type="submission" date="2019-03" db="EMBL/GenBank/DDBJ databases">
        <title>Genomic Encyclopedia of Type Strains, Phase IV (KMG-IV): sequencing the most valuable type-strain genomes for metagenomic binning, comparative biology and taxonomic classification.</title>
        <authorList>
            <person name="Goeker M."/>
        </authorList>
    </citation>
    <scope>NUCLEOTIDE SEQUENCE [LARGE SCALE GENOMIC DNA]</scope>
    <source>
        <strain evidence="14 15">DSM 2132</strain>
    </source>
</reference>
<dbReference type="NCBIfam" id="NF000768">
    <property type="entry name" value="PRK00051.1"/>
    <property type="match status" value="1"/>
</dbReference>
<accession>A0A4R2PFN1</accession>
<comment type="similarity">
    <text evidence="6">In the N-terminal section; belongs to the PRA-CH family.</text>
</comment>
<sequence length="184" mass="19778">MEDTVTDRDSAPQTAPDTAPEAAPETLPETPPEAASGAGFAPRTDVQAIERGDRFAPRFDAAGLMPAVVQDAATGQVLMLAYMNAEAVRRTLATGEAHYFSRSRNALWRKGERSGHVQKLVAMRTDCDQDTVLLTVEQTGPGACHVGYRSCFYRRLAGDPQAPGLVTEGAPAYDPDRIYAKEAP</sequence>
<protein>
    <recommendedName>
        <fullName evidence="11">Phosphoribosyl-AMP cyclohydrolase</fullName>
        <shortName evidence="11">PRA-CH</shortName>
        <ecNumber evidence="11">3.5.4.19</ecNumber>
    </recommendedName>
</protein>
<evidence type="ECO:0000256" key="1">
    <source>
        <dbReference type="ARBA" id="ARBA00000024"/>
    </source>
</evidence>
<dbReference type="Pfam" id="PF01502">
    <property type="entry name" value="PRA-CH"/>
    <property type="match status" value="1"/>
</dbReference>
<dbReference type="EC" id="3.5.4.19" evidence="11"/>
<evidence type="ECO:0000256" key="9">
    <source>
        <dbReference type="ARBA" id="ARBA00022801"/>
    </source>
</evidence>
<comment type="catalytic activity">
    <reaction evidence="1 11">
        <text>1-(5-phospho-beta-D-ribosyl)-5'-AMP + H2O = 1-(5-phospho-beta-D-ribosyl)-5-[(5-phospho-beta-D-ribosylamino)methylideneamino]imidazole-4-carboxamide</text>
        <dbReference type="Rhea" id="RHEA:20049"/>
        <dbReference type="ChEBI" id="CHEBI:15377"/>
        <dbReference type="ChEBI" id="CHEBI:58435"/>
        <dbReference type="ChEBI" id="CHEBI:59457"/>
        <dbReference type="EC" id="3.5.4.19"/>
    </reaction>
</comment>
<dbReference type="GO" id="GO:0004635">
    <property type="term" value="F:phosphoribosyl-AMP cyclohydrolase activity"/>
    <property type="evidence" value="ECO:0007669"/>
    <property type="project" value="UniProtKB-UniRule"/>
</dbReference>
<comment type="similarity">
    <text evidence="11">Belongs to the PRA-CH family.</text>
</comment>
<feature type="compositionally biased region" description="Basic and acidic residues" evidence="12">
    <location>
        <begin position="1"/>
        <end position="10"/>
    </location>
</feature>
<evidence type="ECO:0000256" key="12">
    <source>
        <dbReference type="SAM" id="MobiDB-lite"/>
    </source>
</evidence>
<dbReference type="SUPFAM" id="SSF141734">
    <property type="entry name" value="HisI-like"/>
    <property type="match status" value="1"/>
</dbReference>
<dbReference type="GO" id="GO:0000105">
    <property type="term" value="P:L-histidine biosynthetic process"/>
    <property type="evidence" value="ECO:0007669"/>
    <property type="project" value="UniProtKB-UniRule"/>
</dbReference>
<feature type="binding site" evidence="11">
    <location>
        <position position="127"/>
    </location>
    <ligand>
        <name>Zn(2+)</name>
        <dbReference type="ChEBI" id="CHEBI:29105"/>
        <note>ligand shared between dimeric partners</note>
    </ligand>
</feature>
<dbReference type="AlphaFoldDB" id="A0A4R2PFN1"/>
<evidence type="ECO:0000256" key="7">
    <source>
        <dbReference type="ARBA" id="ARBA00022490"/>
    </source>
</evidence>
<proteinExistence type="inferred from homology"/>
<dbReference type="Gene3D" id="4.10.80.70">
    <property type="match status" value="1"/>
</dbReference>
<evidence type="ECO:0000256" key="2">
    <source>
        <dbReference type="ARBA" id="ARBA00001460"/>
    </source>
</evidence>
<keyword evidence="11" id="KW-0862">Zinc</keyword>
<evidence type="ECO:0000256" key="6">
    <source>
        <dbReference type="ARBA" id="ARBA00008299"/>
    </source>
</evidence>
<dbReference type="EMBL" id="SLXO01000006">
    <property type="protein sequence ID" value="TCP33967.1"/>
    <property type="molecule type" value="Genomic_DNA"/>
</dbReference>
<name>A0A4R2PFN1_RHOSA</name>
<keyword evidence="10 11" id="KW-0368">Histidine biosynthesis</keyword>
<comment type="subcellular location">
    <subcellularLocation>
        <location evidence="11">Cytoplasm</location>
    </subcellularLocation>
</comment>
<keyword evidence="11" id="KW-0479">Metal-binding</keyword>
<feature type="compositionally biased region" description="Low complexity" evidence="12">
    <location>
        <begin position="11"/>
        <end position="35"/>
    </location>
</feature>
<feature type="domain" description="Phosphoribosyl-AMP cyclohydrolase" evidence="13">
    <location>
        <begin position="79"/>
        <end position="153"/>
    </location>
</feature>